<accession>A0A2P6F925</accession>
<dbReference type="AlphaFoldDB" id="A0A2P6F925"/>
<dbReference type="RefSeq" id="WP_277948776.1">
    <property type="nucleotide sequence ID" value="NZ_JTLV02000006.1"/>
</dbReference>
<keyword evidence="2" id="KW-1185">Reference proteome</keyword>
<name>A0A2P6F925_9MOLU</name>
<dbReference type="Proteomes" id="UP000031565">
    <property type="component" value="Unassembled WGS sequence"/>
</dbReference>
<reference evidence="1 2" key="1">
    <citation type="journal article" date="2015" name="MBio">
        <title>Genome sequence of the Drosophila melanogaster male-killing Spiroplasma strain MSRO endosymbiont.</title>
        <authorList>
            <person name="Paredes J.C."/>
            <person name="Herren J.K."/>
            <person name="Schupfer F."/>
            <person name="Marin R."/>
            <person name="Claverol S."/>
            <person name="Kuo C.H."/>
            <person name="Lemaitre B."/>
            <person name="Beven L."/>
        </authorList>
    </citation>
    <scope>NUCLEOTIDE SEQUENCE [LARGE SCALE GENOMIC DNA]</scope>
    <source>
        <strain evidence="1 2">MSRO</strain>
    </source>
</reference>
<proteinExistence type="predicted"/>
<sequence>MINVDNNFFNNFNILLDKQSIEIIQQNLENYDKWIFKIIKLMKL</sequence>
<organism evidence="1 2">
    <name type="scientific">Spiroplasma poulsonii</name>
    <dbReference type="NCBI Taxonomy" id="2138"/>
    <lineage>
        <taxon>Bacteria</taxon>
        <taxon>Bacillati</taxon>
        <taxon>Mycoplasmatota</taxon>
        <taxon>Mollicutes</taxon>
        <taxon>Entomoplasmatales</taxon>
        <taxon>Spiroplasmataceae</taxon>
        <taxon>Spiroplasma</taxon>
    </lineage>
</organism>
<evidence type="ECO:0000313" key="2">
    <source>
        <dbReference type="Proteomes" id="UP000031565"/>
    </source>
</evidence>
<gene>
    <name evidence="1" type="ORF">SMSRO_SF028350</name>
</gene>
<dbReference type="EMBL" id="JTLV02000006">
    <property type="protein sequence ID" value="PQM29952.1"/>
    <property type="molecule type" value="Genomic_DNA"/>
</dbReference>
<protein>
    <submittedName>
        <fullName evidence="1">Uncharacterized protein</fullName>
    </submittedName>
</protein>
<evidence type="ECO:0000313" key="1">
    <source>
        <dbReference type="EMBL" id="PQM29952.1"/>
    </source>
</evidence>
<comment type="caution">
    <text evidence="1">The sequence shown here is derived from an EMBL/GenBank/DDBJ whole genome shotgun (WGS) entry which is preliminary data.</text>
</comment>